<dbReference type="PANTHER" id="PTHR23513">
    <property type="entry name" value="INTEGRAL MEMBRANE EFFLUX PROTEIN-RELATED"/>
    <property type="match status" value="1"/>
</dbReference>
<comment type="subcellular location">
    <subcellularLocation>
        <location evidence="1">Cell membrane</location>
        <topology evidence="1">Multi-pass membrane protein</topology>
    </subcellularLocation>
</comment>
<feature type="transmembrane region" description="Helical" evidence="7">
    <location>
        <begin position="165"/>
        <end position="184"/>
    </location>
</feature>
<dbReference type="InterPro" id="IPR036259">
    <property type="entry name" value="MFS_trans_sf"/>
</dbReference>
<gene>
    <name evidence="9" type="ORF">FC83_GL002901</name>
</gene>
<evidence type="ECO:0000256" key="4">
    <source>
        <dbReference type="ARBA" id="ARBA00022692"/>
    </source>
</evidence>
<dbReference type="eggNOG" id="COG2814">
    <property type="taxonomic scope" value="Bacteria"/>
</dbReference>
<dbReference type="GO" id="GO:0005886">
    <property type="term" value="C:plasma membrane"/>
    <property type="evidence" value="ECO:0007669"/>
    <property type="project" value="UniProtKB-SubCell"/>
</dbReference>
<feature type="transmembrane region" description="Helical" evidence="7">
    <location>
        <begin position="42"/>
        <end position="61"/>
    </location>
</feature>
<keyword evidence="10" id="KW-1185">Reference proteome</keyword>
<dbReference type="SUPFAM" id="SSF103473">
    <property type="entry name" value="MFS general substrate transporter"/>
    <property type="match status" value="1"/>
</dbReference>
<dbReference type="Gene3D" id="1.20.1250.20">
    <property type="entry name" value="MFS general substrate transporter like domains"/>
    <property type="match status" value="1"/>
</dbReference>
<feature type="transmembrane region" description="Helical" evidence="7">
    <location>
        <begin position="7"/>
        <end position="30"/>
    </location>
</feature>
<dbReference type="PANTHER" id="PTHR23513:SF6">
    <property type="entry name" value="MAJOR FACILITATOR SUPERFAMILY ASSOCIATED DOMAIN-CONTAINING PROTEIN"/>
    <property type="match status" value="1"/>
</dbReference>
<evidence type="ECO:0000256" key="6">
    <source>
        <dbReference type="ARBA" id="ARBA00023136"/>
    </source>
</evidence>
<dbReference type="InterPro" id="IPR020846">
    <property type="entry name" value="MFS_dom"/>
</dbReference>
<name>A0A0R1XUQ8_9LACO</name>
<sequence length="405" mass="45005">MKRGVNYLLIARGFSEFALAMYTITLPLIILQLTGSLAKSGYFFALITLPSLLGMPFVGPLVERVSRQQMIQICLLLLFTLFGGQLILYHFNLMQLVLLTLIAMVITLISAVSDIATRVIFSELVPATELERYNGLKSLIDNICTFAAPMLGTFIYGLWGSQYVVGLISILLLLALWFVTQMAYTRKITPTQRTETSFGANLKAGITYIKTQKTILRLFLLAMVLNFFVAATDEIINPGIIVAKYGISKQLFGFSATAFITGVILASWLISRRPKIDLHAKLAQLFVINSLIMILIGLSSLLLIHQPWQLFYGVFLGLEALLGFCTILINIPLTAYFQAHVPLGYQGRFFAFFVFTAKLAVPLGMAYTGQLSQKMGPDSTYILNNVMVILIVLIVFHKNKAKPDT</sequence>
<dbReference type="PATRIC" id="fig|1423734.3.peg.2950"/>
<feature type="transmembrane region" description="Helical" evidence="7">
    <location>
        <begin position="349"/>
        <end position="367"/>
    </location>
</feature>
<dbReference type="PROSITE" id="PS50850">
    <property type="entry name" value="MFS"/>
    <property type="match status" value="1"/>
</dbReference>
<evidence type="ECO:0000256" key="1">
    <source>
        <dbReference type="ARBA" id="ARBA00004651"/>
    </source>
</evidence>
<dbReference type="EMBL" id="AZGA01000054">
    <property type="protein sequence ID" value="KRM33333.1"/>
    <property type="molecule type" value="Genomic_DNA"/>
</dbReference>
<evidence type="ECO:0000259" key="8">
    <source>
        <dbReference type="PROSITE" id="PS50850"/>
    </source>
</evidence>
<feature type="transmembrane region" description="Helical" evidence="7">
    <location>
        <begin position="282"/>
        <end position="304"/>
    </location>
</feature>
<feature type="transmembrane region" description="Helical" evidence="7">
    <location>
        <begin position="214"/>
        <end position="231"/>
    </location>
</feature>
<proteinExistence type="predicted"/>
<keyword evidence="2" id="KW-0813">Transport</keyword>
<feature type="domain" description="Major facilitator superfamily (MFS) profile" evidence="8">
    <location>
        <begin position="1"/>
        <end position="402"/>
    </location>
</feature>
<keyword evidence="6 7" id="KW-0472">Membrane</keyword>
<evidence type="ECO:0000256" key="2">
    <source>
        <dbReference type="ARBA" id="ARBA00022448"/>
    </source>
</evidence>
<protein>
    <recommendedName>
        <fullName evidence="8">Major facilitator superfamily (MFS) profile domain-containing protein</fullName>
    </recommendedName>
</protein>
<reference evidence="9 10" key="1">
    <citation type="journal article" date="2015" name="Genome Announc.">
        <title>Expanding the biotechnology potential of lactobacilli through comparative genomics of 213 strains and associated genera.</title>
        <authorList>
            <person name="Sun Z."/>
            <person name="Harris H.M."/>
            <person name="McCann A."/>
            <person name="Guo C."/>
            <person name="Argimon S."/>
            <person name="Zhang W."/>
            <person name="Yang X."/>
            <person name="Jeffery I.B."/>
            <person name="Cooney J.C."/>
            <person name="Kagawa T.F."/>
            <person name="Liu W."/>
            <person name="Song Y."/>
            <person name="Salvetti E."/>
            <person name="Wrobel A."/>
            <person name="Rasinkangas P."/>
            <person name="Parkhill J."/>
            <person name="Rea M.C."/>
            <person name="O'Sullivan O."/>
            <person name="Ritari J."/>
            <person name="Douillard F.P."/>
            <person name="Paul Ross R."/>
            <person name="Yang R."/>
            <person name="Briner A.E."/>
            <person name="Felis G.E."/>
            <person name="de Vos W.M."/>
            <person name="Barrangou R."/>
            <person name="Klaenhammer T.R."/>
            <person name="Caufield P.W."/>
            <person name="Cui Y."/>
            <person name="Zhang H."/>
            <person name="O'Toole P.W."/>
        </authorList>
    </citation>
    <scope>NUCLEOTIDE SEQUENCE [LARGE SCALE GENOMIC DNA]</scope>
    <source>
        <strain evidence="9 10">DSM 18527</strain>
    </source>
</reference>
<dbReference type="CDD" id="cd06173">
    <property type="entry name" value="MFS_MefA_like"/>
    <property type="match status" value="1"/>
</dbReference>
<dbReference type="InterPro" id="IPR011701">
    <property type="entry name" value="MFS"/>
</dbReference>
<evidence type="ECO:0000256" key="3">
    <source>
        <dbReference type="ARBA" id="ARBA00022475"/>
    </source>
</evidence>
<feature type="transmembrane region" description="Helical" evidence="7">
    <location>
        <begin position="251"/>
        <end position="270"/>
    </location>
</feature>
<keyword evidence="4 7" id="KW-0812">Transmembrane</keyword>
<keyword evidence="3" id="KW-1003">Cell membrane</keyword>
<accession>A0A0R1XUQ8</accession>
<comment type="caution">
    <text evidence="9">The sequence shown here is derived from an EMBL/GenBank/DDBJ whole genome shotgun (WGS) entry which is preliminary data.</text>
</comment>
<evidence type="ECO:0000256" key="7">
    <source>
        <dbReference type="SAM" id="Phobius"/>
    </source>
</evidence>
<dbReference type="AlphaFoldDB" id="A0A0R1XUQ8"/>
<dbReference type="Proteomes" id="UP000051236">
    <property type="component" value="Unassembled WGS sequence"/>
</dbReference>
<feature type="transmembrane region" description="Helical" evidence="7">
    <location>
        <begin position="379"/>
        <end position="396"/>
    </location>
</feature>
<evidence type="ECO:0000256" key="5">
    <source>
        <dbReference type="ARBA" id="ARBA00022989"/>
    </source>
</evidence>
<keyword evidence="5 7" id="KW-1133">Transmembrane helix</keyword>
<evidence type="ECO:0000313" key="9">
    <source>
        <dbReference type="EMBL" id="KRM33333.1"/>
    </source>
</evidence>
<feature type="transmembrane region" description="Helical" evidence="7">
    <location>
        <begin position="73"/>
        <end position="91"/>
    </location>
</feature>
<evidence type="ECO:0000313" key="10">
    <source>
        <dbReference type="Proteomes" id="UP000051236"/>
    </source>
</evidence>
<dbReference type="STRING" id="1423734.FC83_GL002901"/>
<dbReference type="GO" id="GO:0022857">
    <property type="term" value="F:transmembrane transporter activity"/>
    <property type="evidence" value="ECO:0007669"/>
    <property type="project" value="InterPro"/>
</dbReference>
<dbReference type="Pfam" id="PF07690">
    <property type="entry name" value="MFS_1"/>
    <property type="match status" value="1"/>
</dbReference>
<dbReference type="RefSeq" id="WP_057002638.1">
    <property type="nucleotide sequence ID" value="NZ_AZGA01000054.1"/>
</dbReference>
<organism evidence="9 10">
    <name type="scientific">Agrilactobacillus composti DSM 18527 = JCM 14202</name>
    <dbReference type="NCBI Taxonomy" id="1423734"/>
    <lineage>
        <taxon>Bacteria</taxon>
        <taxon>Bacillati</taxon>
        <taxon>Bacillota</taxon>
        <taxon>Bacilli</taxon>
        <taxon>Lactobacillales</taxon>
        <taxon>Lactobacillaceae</taxon>
        <taxon>Agrilactobacillus</taxon>
    </lineage>
</organism>
<feature type="transmembrane region" description="Helical" evidence="7">
    <location>
        <begin position="310"/>
        <end position="337"/>
    </location>
</feature>